<organism evidence="1 2">
    <name type="scientific">Shimwellia blattae (strain ATCC 29907 / DSM 4481 / JCM 1650 / NBRC 105725 / CDC 9005-74)</name>
    <name type="common">Escherichia blattae</name>
    <dbReference type="NCBI Taxonomy" id="630626"/>
    <lineage>
        <taxon>Bacteria</taxon>
        <taxon>Pseudomonadati</taxon>
        <taxon>Pseudomonadota</taxon>
        <taxon>Gammaproteobacteria</taxon>
        <taxon>Enterobacterales</taxon>
        <taxon>Enterobacteriaceae</taxon>
        <taxon>Shimwellia</taxon>
    </lineage>
</organism>
<dbReference type="RefSeq" id="WP_002441180.1">
    <property type="nucleotide sequence ID" value="NC_017910.1"/>
</dbReference>
<reference evidence="1 2" key="1">
    <citation type="journal article" date="2012" name="J. Bacteriol.">
        <title>Complete genome sequence of the B12-producing Shimwellia blattae strain DSM 4481, isolated from a cockroach.</title>
        <authorList>
            <person name="Brzuszkiewicz E."/>
            <person name="Waschkowitz T."/>
            <person name="Wiezer A."/>
            <person name="Daniel R."/>
        </authorList>
    </citation>
    <scope>NUCLEOTIDE SEQUENCE [LARGE SCALE GENOMIC DNA]</scope>
    <source>
        <strain evidence="2">ATCC 29907 / DSM 4481 / JCM 1650 / NBRC 105725 / CDC 9005-74</strain>
    </source>
</reference>
<sequence length="101" mass="11714">MVSVTVTFTVSEFCLHSGVTRDDLSEIVGLGVVEPRNPQEPEWLFDDLALLRVRRAQRLRQELELDWPGIAVALELMEEVKRLNKENHQLHQRLAQFISHL</sequence>
<protein>
    <submittedName>
        <fullName evidence="1">Chaperone-modulator protein CbpM</fullName>
    </submittedName>
</protein>
<dbReference type="Proteomes" id="UP000001955">
    <property type="component" value="Chromosome"/>
</dbReference>
<dbReference type="STRING" id="630626.EBL_c11300"/>
<accession>K6VG08</accession>
<dbReference type="AlphaFoldDB" id="I2B6T0"/>
<dbReference type="OrthoDB" id="5567704at2"/>
<gene>
    <name evidence="1" type="primary">cbpM</name>
    <name evidence="1" type="ordered locus">EBL_c11300</name>
</gene>
<dbReference type="Gene3D" id="1.10.1660.10">
    <property type="match status" value="1"/>
</dbReference>
<evidence type="ECO:0000313" key="1">
    <source>
        <dbReference type="EMBL" id="AFJ46234.1"/>
    </source>
</evidence>
<dbReference type="PATRIC" id="fig|630626.3.peg.1090"/>
<dbReference type="NCBIfam" id="NF007617">
    <property type="entry name" value="PRK10265.1"/>
    <property type="match status" value="1"/>
</dbReference>
<dbReference type="EMBL" id="CP001560">
    <property type="protein sequence ID" value="AFJ46234.1"/>
    <property type="molecule type" value="Genomic_DNA"/>
</dbReference>
<keyword evidence="2" id="KW-1185">Reference proteome</keyword>
<dbReference type="HOGENOM" id="CLU_144710_3_1_6"/>
<dbReference type="eggNOG" id="COG0789">
    <property type="taxonomic scope" value="Bacteria"/>
</dbReference>
<dbReference type="KEGG" id="ebt:EBL_c11300"/>
<dbReference type="Pfam" id="PF13591">
    <property type="entry name" value="MerR_2"/>
    <property type="match status" value="1"/>
</dbReference>
<proteinExistence type="predicted"/>
<accession>I2B6T0</accession>
<name>I2B6T0_SHIBC</name>
<evidence type="ECO:0000313" key="2">
    <source>
        <dbReference type="Proteomes" id="UP000001955"/>
    </source>
</evidence>